<feature type="compositionally biased region" description="Acidic residues" evidence="6">
    <location>
        <begin position="324"/>
        <end position="334"/>
    </location>
</feature>
<dbReference type="EMBL" id="JAADJZ010000005">
    <property type="protein sequence ID" value="KAF2874948.1"/>
    <property type="molecule type" value="Genomic_DNA"/>
</dbReference>
<comment type="subcellular location">
    <subcellularLocation>
        <location evidence="1">Membrane</location>
        <topology evidence="1">Multi-pass membrane protein</topology>
    </subcellularLocation>
</comment>
<dbReference type="Proteomes" id="UP000481861">
    <property type="component" value="Unassembled WGS sequence"/>
</dbReference>
<keyword evidence="4 7" id="KW-0472">Membrane</keyword>
<dbReference type="Pfam" id="PF20684">
    <property type="entry name" value="Fung_rhodopsin"/>
    <property type="match status" value="1"/>
</dbReference>
<name>A0A7C8IB02_9PLEO</name>
<organism evidence="9 10">
    <name type="scientific">Massariosphaeria phaeospora</name>
    <dbReference type="NCBI Taxonomy" id="100035"/>
    <lineage>
        <taxon>Eukaryota</taxon>
        <taxon>Fungi</taxon>
        <taxon>Dikarya</taxon>
        <taxon>Ascomycota</taxon>
        <taxon>Pezizomycotina</taxon>
        <taxon>Dothideomycetes</taxon>
        <taxon>Pleosporomycetidae</taxon>
        <taxon>Pleosporales</taxon>
        <taxon>Pleosporales incertae sedis</taxon>
        <taxon>Massariosphaeria</taxon>
    </lineage>
</organism>
<dbReference type="InterPro" id="IPR052337">
    <property type="entry name" value="SAT4-like"/>
</dbReference>
<keyword evidence="3 7" id="KW-1133">Transmembrane helix</keyword>
<evidence type="ECO:0000313" key="10">
    <source>
        <dbReference type="Proteomes" id="UP000481861"/>
    </source>
</evidence>
<evidence type="ECO:0000256" key="2">
    <source>
        <dbReference type="ARBA" id="ARBA00022692"/>
    </source>
</evidence>
<proteinExistence type="inferred from homology"/>
<evidence type="ECO:0000256" key="1">
    <source>
        <dbReference type="ARBA" id="ARBA00004141"/>
    </source>
</evidence>
<dbReference type="PANTHER" id="PTHR33048">
    <property type="entry name" value="PTH11-LIKE INTEGRAL MEMBRANE PROTEIN (AFU_ORTHOLOGUE AFUA_5G11245)"/>
    <property type="match status" value="1"/>
</dbReference>
<evidence type="ECO:0000256" key="4">
    <source>
        <dbReference type="ARBA" id="ARBA00023136"/>
    </source>
</evidence>
<sequence length="334" mass="36351">MLSPTGPSFSLAAVCFSLLPLSYVAICLRLYVRVCILHLVGLDDWLMFAGQVLYTLACVVCILAAYNGVGMHSPHLNPQYQRAGRLWFFYFQIFYVASTVPIKASICAALLRITTSRRYKFAIWTVIGMSICAALATMITVLAHCQPIAATWDTARGSCAPSVVIIIVSYLISSTSIITDFSTSILAALILARVQLDLRVKGPVAVVLALGVFASVATIVRLKSVTAYSQPDDYLYGLADIATWSITESGIGIVAGSLATLRPLLEKIPSFRAWRSTSDVTKSNTMSRDVSNGHKMLPRDVEAAGRRRTEMNPITSLSSGSWDDLFEDDDDTDS</sequence>
<evidence type="ECO:0000259" key="8">
    <source>
        <dbReference type="Pfam" id="PF20684"/>
    </source>
</evidence>
<dbReference type="InterPro" id="IPR049326">
    <property type="entry name" value="Rhodopsin_dom_fungi"/>
</dbReference>
<feature type="compositionally biased region" description="Polar residues" evidence="6">
    <location>
        <begin position="312"/>
        <end position="321"/>
    </location>
</feature>
<evidence type="ECO:0000256" key="7">
    <source>
        <dbReference type="SAM" id="Phobius"/>
    </source>
</evidence>
<dbReference type="PANTHER" id="PTHR33048:SF21">
    <property type="entry name" value="INTEGRAL MEMBRANE PROTEIN"/>
    <property type="match status" value="1"/>
</dbReference>
<dbReference type="OrthoDB" id="3897607at2759"/>
<dbReference type="GO" id="GO:0016020">
    <property type="term" value="C:membrane"/>
    <property type="evidence" value="ECO:0007669"/>
    <property type="project" value="UniProtKB-SubCell"/>
</dbReference>
<feature type="transmembrane region" description="Helical" evidence="7">
    <location>
        <begin position="44"/>
        <end position="66"/>
    </location>
</feature>
<evidence type="ECO:0000256" key="5">
    <source>
        <dbReference type="ARBA" id="ARBA00038359"/>
    </source>
</evidence>
<feature type="transmembrane region" description="Helical" evidence="7">
    <location>
        <begin position="163"/>
        <end position="192"/>
    </location>
</feature>
<protein>
    <recommendedName>
        <fullName evidence="8">Rhodopsin domain-containing protein</fullName>
    </recommendedName>
</protein>
<feature type="region of interest" description="Disordered" evidence="6">
    <location>
        <begin position="282"/>
        <end position="334"/>
    </location>
</feature>
<evidence type="ECO:0000256" key="6">
    <source>
        <dbReference type="SAM" id="MobiDB-lite"/>
    </source>
</evidence>
<feature type="transmembrane region" description="Helical" evidence="7">
    <location>
        <begin position="6"/>
        <end position="32"/>
    </location>
</feature>
<comment type="caution">
    <text evidence="9">The sequence shown here is derived from an EMBL/GenBank/DDBJ whole genome shotgun (WGS) entry which is preliminary data.</text>
</comment>
<gene>
    <name evidence="9" type="ORF">BDV95DRAFT_563992</name>
</gene>
<feature type="transmembrane region" description="Helical" evidence="7">
    <location>
        <begin position="123"/>
        <end position="143"/>
    </location>
</feature>
<reference evidence="9 10" key="1">
    <citation type="submission" date="2020-01" db="EMBL/GenBank/DDBJ databases">
        <authorList>
            <consortium name="DOE Joint Genome Institute"/>
            <person name="Haridas S."/>
            <person name="Albert R."/>
            <person name="Binder M."/>
            <person name="Bloem J."/>
            <person name="Labutti K."/>
            <person name="Salamov A."/>
            <person name="Andreopoulos B."/>
            <person name="Baker S.E."/>
            <person name="Barry K."/>
            <person name="Bills G."/>
            <person name="Bluhm B.H."/>
            <person name="Cannon C."/>
            <person name="Castanera R."/>
            <person name="Culley D.E."/>
            <person name="Daum C."/>
            <person name="Ezra D."/>
            <person name="Gonzalez J.B."/>
            <person name="Henrissat B."/>
            <person name="Kuo A."/>
            <person name="Liang C."/>
            <person name="Lipzen A."/>
            <person name="Lutzoni F."/>
            <person name="Magnuson J."/>
            <person name="Mondo S."/>
            <person name="Nolan M."/>
            <person name="Ohm R."/>
            <person name="Pangilinan J."/>
            <person name="Park H.-J.H."/>
            <person name="Ramirez L."/>
            <person name="Alfaro M."/>
            <person name="Sun H."/>
            <person name="Tritt A."/>
            <person name="Yoshinaga Y."/>
            <person name="Zwiers L.-H.L."/>
            <person name="Turgeon B.G."/>
            <person name="Goodwin S.B."/>
            <person name="Spatafora J.W."/>
            <person name="Crous P.W."/>
            <person name="Grigoriev I.V."/>
        </authorList>
    </citation>
    <scope>NUCLEOTIDE SEQUENCE [LARGE SCALE GENOMIC DNA]</scope>
    <source>
        <strain evidence="9 10">CBS 611.86</strain>
    </source>
</reference>
<comment type="similarity">
    <text evidence="5">Belongs to the SAT4 family.</text>
</comment>
<feature type="domain" description="Rhodopsin" evidence="8">
    <location>
        <begin position="28"/>
        <end position="267"/>
    </location>
</feature>
<feature type="compositionally biased region" description="Basic and acidic residues" evidence="6">
    <location>
        <begin position="297"/>
        <end position="310"/>
    </location>
</feature>
<evidence type="ECO:0000256" key="3">
    <source>
        <dbReference type="ARBA" id="ARBA00022989"/>
    </source>
</evidence>
<feature type="transmembrane region" description="Helical" evidence="7">
    <location>
        <begin position="204"/>
        <end position="222"/>
    </location>
</feature>
<keyword evidence="2 7" id="KW-0812">Transmembrane</keyword>
<keyword evidence="10" id="KW-1185">Reference proteome</keyword>
<feature type="transmembrane region" description="Helical" evidence="7">
    <location>
        <begin position="86"/>
        <end position="111"/>
    </location>
</feature>
<evidence type="ECO:0000313" key="9">
    <source>
        <dbReference type="EMBL" id="KAF2874948.1"/>
    </source>
</evidence>
<dbReference type="AlphaFoldDB" id="A0A7C8IB02"/>
<accession>A0A7C8IB02</accession>